<proteinExistence type="predicted"/>
<dbReference type="Pfam" id="PF00188">
    <property type="entry name" value="CAP"/>
    <property type="match status" value="1"/>
</dbReference>
<reference evidence="2" key="1">
    <citation type="submission" date="2023-07" db="EMBL/GenBank/DDBJ databases">
        <title>Sequencing the genomes of 1000 actinobacteria strains.</title>
        <authorList>
            <person name="Klenk H.-P."/>
        </authorList>
    </citation>
    <scope>NUCLEOTIDE SEQUENCE</scope>
    <source>
        <strain evidence="2">DSM 107476</strain>
    </source>
</reference>
<evidence type="ECO:0000259" key="1">
    <source>
        <dbReference type="Pfam" id="PF00188"/>
    </source>
</evidence>
<protein>
    <submittedName>
        <fullName evidence="2">Uncharacterized protein YkwD</fullName>
    </submittedName>
</protein>
<accession>A0ABU1ZZ03</accession>
<keyword evidence="3" id="KW-1185">Reference proteome</keyword>
<name>A0ABU1ZZ03_9CORY</name>
<dbReference type="Proteomes" id="UP001180840">
    <property type="component" value="Unassembled WGS sequence"/>
</dbReference>
<dbReference type="RefSeq" id="WP_290195636.1">
    <property type="nucleotide sequence ID" value="NZ_CP047654.1"/>
</dbReference>
<dbReference type="EMBL" id="JAVDXZ010000001">
    <property type="protein sequence ID" value="MDR7330173.1"/>
    <property type="molecule type" value="Genomic_DNA"/>
</dbReference>
<feature type="domain" description="SCP" evidence="1">
    <location>
        <begin position="106"/>
        <end position="189"/>
    </location>
</feature>
<sequence>MNEMSSRLAVLGSELINDPLNLVREPNRVFATLLSAATLAASTVLGVTAGEGGAGYFGGSSGDYGDFADFEDPALQEQQRLTAIEQDLQRGLLELRAREAVDYLSGSGPLLPDPALQLQAQDAARDNAANGREQAFLDSNVSMIQASLPAESASGEAFLDLWLRSAPHTEIILDPAYAFYGVSTAQGHGKVWAVILFSR</sequence>
<dbReference type="InterPro" id="IPR035940">
    <property type="entry name" value="CAP_sf"/>
</dbReference>
<dbReference type="SUPFAM" id="SSF55797">
    <property type="entry name" value="PR-1-like"/>
    <property type="match status" value="1"/>
</dbReference>
<evidence type="ECO:0000313" key="2">
    <source>
        <dbReference type="EMBL" id="MDR7330173.1"/>
    </source>
</evidence>
<dbReference type="InterPro" id="IPR014044">
    <property type="entry name" value="CAP_dom"/>
</dbReference>
<organism evidence="2 3">
    <name type="scientific">Corynebacterium guangdongense</name>
    <dbReference type="NCBI Taxonomy" id="1783348"/>
    <lineage>
        <taxon>Bacteria</taxon>
        <taxon>Bacillati</taxon>
        <taxon>Actinomycetota</taxon>
        <taxon>Actinomycetes</taxon>
        <taxon>Mycobacteriales</taxon>
        <taxon>Corynebacteriaceae</taxon>
        <taxon>Corynebacterium</taxon>
    </lineage>
</organism>
<gene>
    <name evidence="2" type="ORF">J2S39_001849</name>
</gene>
<comment type="caution">
    <text evidence="2">The sequence shown here is derived from an EMBL/GenBank/DDBJ whole genome shotgun (WGS) entry which is preliminary data.</text>
</comment>
<evidence type="ECO:0000313" key="3">
    <source>
        <dbReference type="Proteomes" id="UP001180840"/>
    </source>
</evidence>